<dbReference type="AlphaFoldDB" id="A0AB39Z4P5"/>
<proteinExistence type="predicted"/>
<dbReference type="Proteomes" id="UP001652628">
    <property type="component" value="Chromosome 2R"/>
</dbReference>
<name>A0AB39Z4P5_DROSZ</name>
<evidence type="ECO:0000313" key="2">
    <source>
        <dbReference type="RefSeq" id="XP_016928352.2"/>
    </source>
</evidence>
<sequence length="78" mass="9147">MSHILASKLDCQCGGKSSPIDSVIAPITQELRCMQKVLRKVRRMQMIELIRRETEMYDAELRVLNLSIWREVGHRFCK</sequence>
<dbReference type="Pfam" id="PF15104">
    <property type="entry name" value="CFAP141"/>
    <property type="match status" value="1"/>
</dbReference>
<dbReference type="GeneID" id="108008953"/>
<reference evidence="2" key="1">
    <citation type="submission" date="2025-08" db="UniProtKB">
        <authorList>
            <consortium name="RefSeq"/>
        </authorList>
    </citation>
    <scope>IDENTIFICATION</scope>
</reference>
<gene>
    <name evidence="2" type="primary">LOC108008953</name>
</gene>
<organism evidence="1 2">
    <name type="scientific">Drosophila suzukii</name>
    <name type="common">Spotted-wing drosophila fruit fly</name>
    <dbReference type="NCBI Taxonomy" id="28584"/>
    <lineage>
        <taxon>Eukaryota</taxon>
        <taxon>Metazoa</taxon>
        <taxon>Ecdysozoa</taxon>
        <taxon>Arthropoda</taxon>
        <taxon>Hexapoda</taxon>
        <taxon>Insecta</taxon>
        <taxon>Pterygota</taxon>
        <taxon>Neoptera</taxon>
        <taxon>Endopterygota</taxon>
        <taxon>Diptera</taxon>
        <taxon>Brachycera</taxon>
        <taxon>Muscomorpha</taxon>
        <taxon>Ephydroidea</taxon>
        <taxon>Drosophilidae</taxon>
        <taxon>Drosophila</taxon>
        <taxon>Sophophora</taxon>
    </lineage>
</organism>
<dbReference type="RefSeq" id="XP_016928352.2">
    <property type="nucleotide sequence ID" value="XM_017072863.3"/>
</dbReference>
<dbReference type="InterPro" id="IPR029375">
    <property type="entry name" value="CFAP141"/>
</dbReference>
<accession>A0AB39Z4P5</accession>
<keyword evidence="1" id="KW-1185">Reference proteome</keyword>
<protein>
    <submittedName>
        <fullName evidence="2">Uncharacterized protein</fullName>
    </submittedName>
</protein>
<evidence type="ECO:0000313" key="1">
    <source>
        <dbReference type="Proteomes" id="UP001652628"/>
    </source>
</evidence>